<feature type="non-terminal residue" evidence="2">
    <location>
        <position position="103"/>
    </location>
</feature>
<sequence length="103" mass="10527">MDEGKAAGQRPTWWSRPRGVSAPRPVAGGARTPQGSPVPLHGEDPYGTPPYGGPGPWAPAPPVQRPAATPARGTLLPPQAQTAVPAPERAKASAPAASPRWSS</sequence>
<protein>
    <submittedName>
        <fullName evidence="2">Protease</fullName>
    </submittedName>
</protein>
<feature type="region of interest" description="Disordered" evidence="1">
    <location>
        <begin position="1"/>
        <end position="103"/>
    </location>
</feature>
<feature type="compositionally biased region" description="Low complexity" evidence="1">
    <location>
        <begin position="92"/>
        <end position="103"/>
    </location>
</feature>
<dbReference type="EMBL" id="JBIHMK010000146">
    <property type="protein sequence ID" value="MFH0251564.1"/>
    <property type="molecule type" value="Genomic_DNA"/>
</dbReference>
<evidence type="ECO:0000256" key="1">
    <source>
        <dbReference type="SAM" id="MobiDB-lite"/>
    </source>
</evidence>
<gene>
    <name evidence="2" type="ORF">ACG5V6_25525</name>
</gene>
<name>A0ABW7I073_9ACTN</name>
<reference evidence="2 3" key="1">
    <citation type="submission" date="2024-10" db="EMBL/GenBank/DDBJ databases">
        <authorList>
            <person name="Cho J.-C."/>
        </authorList>
    </citation>
    <scope>NUCLEOTIDE SEQUENCE [LARGE SCALE GENOMIC DNA]</scope>
    <source>
        <strain evidence="2 3">KCTC29696</strain>
    </source>
</reference>
<evidence type="ECO:0000313" key="3">
    <source>
        <dbReference type="Proteomes" id="UP001607069"/>
    </source>
</evidence>
<dbReference type="GO" id="GO:0008233">
    <property type="term" value="F:peptidase activity"/>
    <property type="evidence" value="ECO:0007669"/>
    <property type="project" value="UniProtKB-KW"/>
</dbReference>
<keyword evidence="3" id="KW-1185">Reference proteome</keyword>
<keyword evidence="2" id="KW-0645">Protease</keyword>
<feature type="compositionally biased region" description="Pro residues" evidence="1">
    <location>
        <begin position="47"/>
        <end position="64"/>
    </location>
</feature>
<comment type="caution">
    <text evidence="2">The sequence shown here is derived from an EMBL/GenBank/DDBJ whole genome shotgun (WGS) entry which is preliminary data.</text>
</comment>
<keyword evidence="2" id="KW-0378">Hydrolase</keyword>
<dbReference type="Proteomes" id="UP001607069">
    <property type="component" value="Unassembled WGS sequence"/>
</dbReference>
<dbReference type="GO" id="GO:0006508">
    <property type="term" value="P:proteolysis"/>
    <property type="evidence" value="ECO:0007669"/>
    <property type="project" value="UniProtKB-KW"/>
</dbReference>
<accession>A0ABW7I073</accession>
<evidence type="ECO:0000313" key="2">
    <source>
        <dbReference type="EMBL" id="MFH0251564.1"/>
    </source>
</evidence>
<organism evidence="2 3">
    <name type="scientific">Streptomyces chitinivorans</name>
    <dbReference type="NCBI Taxonomy" id="1257027"/>
    <lineage>
        <taxon>Bacteria</taxon>
        <taxon>Bacillati</taxon>
        <taxon>Actinomycetota</taxon>
        <taxon>Actinomycetes</taxon>
        <taxon>Kitasatosporales</taxon>
        <taxon>Streptomycetaceae</taxon>
        <taxon>Streptomyces</taxon>
    </lineage>
</organism>
<proteinExistence type="predicted"/>